<feature type="transmembrane region" description="Helical" evidence="1">
    <location>
        <begin position="103"/>
        <end position="125"/>
    </location>
</feature>
<evidence type="ECO:0000256" key="1">
    <source>
        <dbReference type="SAM" id="Phobius"/>
    </source>
</evidence>
<evidence type="ECO:0008006" key="3">
    <source>
        <dbReference type="Google" id="ProtNLM"/>
    </source>
</evidence>
<keyword evidence="1" id="KW-1133">Transmembrane helix</keyword>
<dbReference type="AlphaFoldDB" id="A0A7V4U2W7"/>
<dbReference type="Proteomes" id="UP000885779">
    <property type="component" value="Unassembled WGS sequence"/>
</dbReference>
<name>A0A7V4U2W7_CALAY</name>
<gene>
    <name evidence="2" type="ORF">ENK44_11495</name>
</gene>
<accession>A0A7V4U2W7</accession>
<evidence type="ECO:0000313" key="2">
    <source>
        <dbReference type="EMBL" id="HGY56322.1"/>
    </source>
</evidence>
<sequence length="195" mass="22066">MKRSKLLMYIGSALILSLFILPLWNITLEAPQYPEPLGLDIHINGLQDGNNPNDVKNIDLLNHYIGMKNLPKDMLEFDIFPIVIIVMSLLGFIAALTGKRKLFLTWVILMIILGTAGIYDFYIWLYDYGHNLDPNAILKFLDENGNPMAYQPPVIGTKKLLNFTVHSYPASGAFVLALSMIFAFWAYIKAGKEKE</sequence>
<feature type="transmembrane region" description="Helical" evidence="1">
    <location>
        <begin position="168"/>
        <end position="188"/>
    </location>
</feature>
<proteinExistence type="predicted"/>
<organism evidence="2">
    <name type="scientific">Caldithrix abyssi</name>
    <dbReference type="NCBI Taxonomy" id="187145"/>
    <lineage>
        <taxon>Bacteria</taxon>
        <taxon>Pseudomonadati</taxon>
        <taxon>Calditrichota</taxon>
        <taxon>Calditrichia</taxon>
        <taxon>Calditrichales</taxon>
        <taxon>Calditrichaceae</taxon>
        <taxon>Caldithrix</taxon>
    </lineage>
</organism>
<protein>
    <recommendedName>
        <fullName evidence="3">Copper chaperone NosL</fullName>
    </recommendedName>
</protein>
<feature type="transmembrane region" description="Helical" evidence="1">
    <location>
        <begin position="79"/>
        <end position="96"/>
    </location>
</feature>
<reference evidence="2" key="1">
    <citation type="journal article" date="2020" name="mSystems">
        <title>Genome- and Community-Level Interaction Insights into Carbon Utilization and Element Cycling Functions of Hydrothermarchaeota in Hydrothermal Sediment.</title>
        <authorList>
            <person name="Zhou Z."/>
            <person name="Liu Y."/>
            <person name="Xu W."/>
            <person name="Pan J."/>
            <person name="Luo Z.H."/>
            <person name="Li M."/>
        </authorList>
    </citation>
    <scope>NUCLEOTIDE SEQUENCE [LARGE SCALE GENOMIC DNA]</scope>
    <source>
        <strain evidence="2">HyVt-577</strain>
    </source>
</reference>
<comment type="caution">
    <text evidence="2">The sequence shown here is derived from an EMBL/GenBank/DDBJ whole genome shotgun (WGS) entry which is preliminary data.</text>
</comment>
<feature type="transmembrane region" description="Helical" evidence="1">
    <location>
        <begin position="7"/>
        <end position="26"/>
    </location>
</feature>
<dbReference type="EMBL" id="DRQG01000107">
    <property type="protein sequence ID" value="HGY56322.1"/>
    <property type="molecule type" value="Genomic_DNA"/>
</dbReference>
<keyword evidence="1" id="KW-0472">Membrane</keyword>
<keyword evidence="1" id="KW-0812">Transmembrane</keyword>